<evidence type="ECO:0000313" key="2">
    <source>
        <dbReference type="Proteomes" id="UP000887159"/>
    </source>
</evidence>
<sequence length="179" mass="20297">MHLGEKTEDTSELNETSSPILVRKQRICQLKETSSPILVRKQRTCQINKTSPPILERKQRTCQLNETSPPTWVCEDDSRSGQEALQAEPFIDVPVGPAVFGSRKEIRVVHRDTNHFRVFAILRNAGNGQFDQDRLATMVKHVGMGEKGKIRHVAESECLWWMSARLLYSDGSRESIPIG</sequence>
<keyword evidence="2" id="KW-1185">Reference proteome</keyword>
<reference evidence="1" key="1">
    <citation type="submission" date="2020-08" db="EMBL/GenBank/DDBJ databases">
        <title>Multicomponent nature underlies the extraordinary mechanical properties of spider dragline silk.</title>
        <authorList>
            <person name="Kono N."/>
            <person name="Nakamura H."/>
            <person name="Mori M."/>
            <person name="Yoshida Y."/>
            <person name="Ohtoshi R."/>
            <person name="Malay A.D."/>
            <person name="Moran D.A.P."/>
            <person name="Tomita M."/>
            <person name="Numata K."/>
            <person name="Arakawa K."/>
        </authorList>
    </citation>
    <scope>NUCLEOTIDE SEQUENCE</scope>
</reference>
<protein>
    <submittedName>
        <fullName evidence="1">Uncharacterized protein</fullName>
    </submittedName>
</protein>
<organism evidence="1 2">
    <name type="scientific">Trichonephila clavipes</name>
    <name type="common">Golden silk orbweaver</name>
    <name type="synonym">Nephila clavipes</name>
    <dbReference type="NCBI Taxonomy" id="2585209"/>
    <lineage>
        <taxon>Eukaryota</taxon>
        <taxon>Metazoa</taxon>
        <taxon>Ecdysozoa</taxon>
        <taxon>Arthropoda</taxon>
        <taxon>Chelicerata</taxon>
        <taxon>Arachnida</taxon>
        <taxon>Araneae</taxon>
        <taxon>Araneomorphae</taxon>
        <taxon>Entelegynae</taxon>
        <taxon>Araneoidea</taxon>
        <taxon>Nephilidae</taxon>
        <taxon>Trichonephila</taxon>
    </lineage>
</organism>
<gene>
    <name evidence="1" type="ORF">TNCV_2660061</name>
</gene>
<name>A0A8X6R5Q4_TRICX</name>
<accession>A0A8X6R5Q4</accession>
<proteinExistence type="predicted"/>
<comment type="caution">
    <text evidence="1">The sequence shown here is derived from an EMBL/GenBank/DDBJ whole genome shotgun (WGS) entry which is preliminary data.</text>
</comment>
<dbReference type="Proteomes" id="UP000887159">
    <property type="component" value="Unassembled WGS sequence"/>
</dbReference>
<dbReference type="AlphaFoldDB" id="A0A8X6R5Q4"/>
<evidence type="ECO:0000313" key="1">
    <source>
        <dbReference type="EMBL" id="GFX88595.1"/>
    </source>
</evidence>
<dbReference type="EMBL" id="BMAU01021053">
    <property type="protein sequence ID" value="GFX88595.1"/>
    <property type="molecule type" value="Genomic_DNA"/>
</dbReference>